<sequence length="112" mass="11740">MDGSERLAGGGLLRGDLLLADALESLRDQLREAVERAQGADLSFACESVEVQLQVVVTATRKGEAKAGLWSVVTVGAGVDNATAATHLVKLVLKPEVNGDGVQRKLKLSDES</sequence>
<evidence type="ECO:0000313" key="2">
    <source>
        <dbReference type="EMBL" id="MBU2667139.1"/>
    </source>
</evidence>
<reference evidence="2 3" key="1">
    <citation type="submission" date="2021-06" db="EMBL/GenBank/DDBJ databases">
        <title>Actinoplanes lichenicola sp. nov., and Actinoplanes ovalisporus sp. nov., isolated from lichen in Thailand.</title>
        <authorList>
            <person name="Saeng-In P."/>
            <person name="Kanchanasin P."/>
            <person name="Yuki M."/>
            <person name="Kudo T."/>
            <person name="Ohkuma M."/>
            <person name="Phongsopitanun W."/>
            <person name="Tanasupawat S."/>
        </authorList>
    </citation>
    <scope>NUCLEOTIDE SEQUENCE [LARGE SCALE GENOMIC DNA]</scope>
    <source>
        <strain evidence="2 3">NBRC 110975</strain>
    </source>
</reference>
<dbReference type="Proteomes" id="UP001519654">
    <property type="component" value="Unassembled WGS sequence"/>
</dbReference>
<dbReference type="Pfam" id="PF19631">
    <property type="entry name" value="Trypco2"/>
    <property type="match status" value="1"/>
</dbReference>
<gene>
    <name evidence="2" type="ORF">KOI35_26890</name>
</gene>
<keyword evidence="3" id="KW-1185">Reference proteome</keyword>
<organism evidence="2 3">
    <name type="scientific">Paractinoplanes bogorensis</name>
    <dbReference type="NCBI Taxonomy" id="1610840"/>
    <lineage>
        <taxon>Bacteria</taxon>
        <taxon>Bacillati</taxon>
        <taxon>Actinomycetota</taxon>
        <taxon>Actinomycetes</taxon>
        <taxon>Micromonosporales</taxon>
        <taxon>Micromonosporaceae</taxon>
        <taxon>Paractinoplanes</taxon>
    </lineage>
</organism>
<proteinExistence type="predicted"/>
<dbReference type="RefSeq" id="WP_215791392.1">
    <property type="nucleotide sequence ID" value="NZ_JAHKKG010000008.1"/>
</dbReference>
<dbReference type="EMBL" id="JAHKKG010000008">
    <property type="protein sequence ID" value="MBU2667139.1"/>
    <property type="molecule type" value="Genomic_DNA"/>
</dbReference>
<protein>
    <recommendedName>
        <fullName evidence="1">Trypsin-co-occurring domain-containing protein</fullName>
    </recommendedName>
</protein>
<name>A0ABS5YUK5_9ACTN</name>
<dbReference type="InterPro" id="IPR045608">
    <property type="entry name" value="Trypco2"/>
</dbReference>
<accession>A0ABS5YUK5</accession>
<evidence type="ECO:0000259" key="1">
    <source>
        <dbReference type="Pfam" id="PF19631"/>
    </source>
</evidence>
<evidence type="ECO:0000313" key="3">
    <source>
        <dbReference type="Proteomes" id="UP001519654"/>
    </source>
</evidence>
<feature type="domain" description="Trypsin-co-occurring" evidence="1">
    <location>
        <begin position="19"/>
        <end position="95"/>
    </location>
</feature>
<comment type="caution">
    <text evidence="2">The sequence shown here is derived from an EMBL/GenBank/DDBJ whole genome shotgun (WGS) entry which is preliminary data.</text>
</comment>